<organism evidence="2 3">
    <name type="scientific">Hermetia illucens</name>
    <name type="common">Black soldier fly</name>
    <dbReference type="NCBI Taxonomy" id="343691"/>
    <lineage>
        <taxon>Eukaryota</taxon>
        <taxon>Metazoa</taxon>
        <taxon>Ecdysozoa</taxon>
        <taxon>Arthropoda</taxon>
        <taxon>Hexapoda</taxon>
        <taxon>Insecta</taxon>
        <taxon>Pterygota</taxon>
        <taxon>Neoptera</taxon>
        <taxon>Endopterygota</taxon>
        <taxon>Diptera</taxon>
        <taxon>Brachycera</taxon>
        <taxon>Stratiomyomorpha</taxon>
        <taxon>Stratiomyidae</taxon>
        <taxon>Hermetiinae</taxon>
        <taxon>Hermetia</taxon>
    </lineage>
</organism>
<evidence type="ECO:0000259" key="1">
    <source>
        <dbReference type="Pfam" id="PF12248"/>
    </source>
</evidence>
<sequence length="124" mass="13963">MASTDANIVLFNGIPKWDVRYTVVVSGGSDNRYSWLRNTNDTTVGPESHLGQLLSPLWPLPITVRQKINGELQISVPGVADPLLVADASDLKEIKAFCMYAWKNKSRWFYNCTEEEDIFLDDAL</sequence>
<protein>
    <recommendedName>
        <fullName evidence="1">Farnesoic acid O-methyl transferase domain-containing protein</fullName>
    </recommendedName>
</protein>
<dbReference type="EMBL" id="LR899010">
    <property type="protein sequence ID" value="CAD7081943.1"/>
    <property type="molecule type" value="Genomic_DNA"/>
</dbReference>
<proteinExistence type="predicted"/>
<accession>A0A7R8UJD5</accession>
<dbReference type="Pfam" id="PF12248">
    <property type="entry name" value="Methyltransf_FA"/>
    <property type="match status" value="1"/>
</dbReference>
<name>A0A7R8UJD5_HERIL</name>
<gene>
    <name evidence="2" type="ORF">HERILL_LOCUS5020</name>
</gene>
<dbReference type="Proteomes" id="UP000594454">
    <property type="component" value="Chromosome 2"/>
</dbReference>
<keyword evidence="3" id="KW-1185">Reference proteome</keyword>
<dbReference type="InParanoid" id="A0A7R8UJD5"/>
<dbReference type="AlphaFoldDB" id="A0A7R8UJD5"/>
<evidence type="ECO:0000313" key="2">
    <source>
        <dbReference type="EMBL" id="CAD7081943.1"/>
    </source>
</evidence>
<dbReference type="InterPro" id="IPR022041">
    <property type="entry name" value="Methyltransf_FA"/>
</dbReference>
<feature type="domain" description="Farnesoic acid O-methyl transferase" evidence="1">
    <location>
        <begin position="2"/>
        <end position="113"/>
    </location>
</feature>
<evidence type="ECO:0000313" key="3">
    <source>
        <dbReference type="Proteomes" id="UP000594454"/>
    </source>
</evidence>
<dbReference type="OrthoDB" id="8182187at2759"/>
<reference evidence="2 3" key="1">
    <citation type="submission" date="2020-11" db="EMBL/GenBank/DDBJ databases">
        <authorList>
            <person name="Wallbank WR R."/>
            <person name="Pardo Diaz C."/>
            <person name="Kozak K."/>
            <person name="Martin S."/>
            <person name="Jiggins C."/>
            <person name="Moest M."/>
            <person name="Warren A I."/>
            <person name="Generalovic N T."/>
            <person name="Byers J.R.P. K."/>
            <person name="Montejo-Kovacevich G."/>
            <person name="Yen C E."/>
        </authorList>
    </citation>
    <scope>NUCLEOTIDE SEQUENCE [LARGE SCALE GENOMIC DNA]</scope>
</reference>